<evidence type="ECO:0000256" key="9">
    <source>
        <dbReference type="RuleBase" id="RU003811"/>
    </source>
</evidence>
<evidence type="ECO:0000256" key="6">
    <source>
        <dbReference type="ARBA" id="ARBA00022842"/>
    </source>
</evidence>
<comment type="catalytic activity">
    <reaction evidence="8 10">
        <text>deamido-NAD(+) + NH4(+) + ATP = AMP + diphosphate + NAD(+) + H(+)</text>
        <dbReference type="Rhea" id="RHEA:21188"/>
        <dbReference type="ChEBI" id="CHEBI:15378"/>
        <dbReference type="ChEBI" id="CHEBI:28938"/>
        <dbReference type="ChEBI" id="CHEBI:30616"/>
        <dbReference type="ChEBI" id="CHEBI:33019"/>
        <dbReference type="ChEBI" id="CHEBI:57540"/>
        <dbReference type="ChEBI" id="CHEBI:58437"/>
        <dbReference type="ChEBI" id="CHEBI:456215"/>
        <dbReference type="EC" id="6.3.1.5"/>
    </reaction>
</comment>
<comment type="subunit">
    <text evidence="8">Homodimer.</text>
</comment>
<comment type="function">
    <text evidence="8">Catalyzes the ATP-dependent amidation of deamido-NAD to form NAD. Uses ammonia as a nitrogen source.</text>
</comment>
<feature type="binding site" evidence="8">
    <location>
        <begin position="27"/>
        <end position="34"/>
    </location>
    <ligand>
        <name>ATP</name>
        <dbReference type="ChEBI" id="CHEBI:30616"/>
    </ligand>
</feature>
<evidence type="ECO:0000259" key="11">
    <source>
        <dbReference type="Pfam" id="PF02540"/>
    </source>
</evidence>
<dbReference type="CDD" id="cd00553">
    <property type="entry name" value="NAD_synthase"/>
    <property type="match status" value="1"/>
</dbReference>
<feature type="binding site" evidence="8">
    <location>
        <position position="158"/>
    </location>
    <ligand>
        <name>deamido-NAD(+)</name>
        <dbReference type="ChEBI" id="CHEBI:58437"/>
        <note>ligand shared between two neighboring subunits</note>
    </ligand>
</feature>
<dbReference type="Gene3D" id="3.40.50.620">
    <property type="entry name" value="HUPs"/>
    <property type="match status" value="1"/>
</dbReference>
<evidence type="ECO:0000256" key="7">
    <source>
        <dbReference type="ARBA" id="ARBA00023027"/>
    </source>
</evidence>
<keyword evidence="6 8" id="KW-0460">Magnesium</keyword>
<sequence>MQDKIDKLVKWLQDQANNAGLEGLLVGVSGGIDSAVVAHLIKRAFPENSLGVILPCKSNPDDQEAAQKVIDSCGINSLTVDLTKTHEVMFSTIQDQLKTSGDYNEAQEKLADANLRARLRMSTLYSVGTNYKYLVVGTDNAAEWYTGYFTKYGDGGVDLVPLVHFTKGEVRDLARELGVPNEIIEKKPSAGLWEGQTDENEMGTSYEMIDKHIKGEDIPEKDRKIIEDMHKKSEHKRELAAAPPKF</sequence>
<evidence type="ECO:0000256" key="10">
    <source>
        <dbReference type="RuleBase" id="RU003812"/>
    </source>
</evidence>
<feature type="binding site" evidence="8">
    <location>
        <position position="189"/>
    </location>
    <ligand>
        <name>ATP</name>
        <dbReference type="ChEBI" id="CHEBI:30616"/>
    </ligand>
</feature>
<gene>
    <name evidence="8 12" type="primary">nadE</name>
    <name evidence="12" type="ORF">QNI29_15180</name>
</gene>
<feature type="domain" description="NAD/GMP synthase" evidence="11">
    <location>
        <begin position="5"/>
        <end position="240"/>
    </location>
</feature>
<dbReference type="Pfam" id="PF02540">
    <property type="entry name" value="NAD_synthase"/>
    <property type="match status" value="1"/>
</dbReference>
<dbReference type="HAMAP" id="MF_00193">
    <property type="entry name" value="NadE_ammonia_dep"/>
    <property type="match status" value="1"/>
</dbReference>
<feature type="binding site" evidence="8">
    <location>
        <position position="138"/>
    </location>
    <ligand>
        <name>ATP</name>
        <dbReference type="ChEBI" id="CHEBI:30616"/>
    </ligand>
</feature>
<evidence type="ECO:0000313" key="13">
    <source>
        <dbReference type="Proteomes" id="UP001236652"/>
    </source>
</evidence>
<feature type="binding site" description="in other chain" evidence="8">
    <location>
        <begin position="235"/>
        <end position="236"/>
    </location>
    <ligand>
        <name>deamido-NAD(+)</name>
        <dbReference type="ChEBI" id="CHEBI:58437"/>
        <note>ligand shared between two neighboring subunits</note>
    </ligand>
</feature>
<reference evidence="12 13" key="1">
    <citation type="submission" date="2023-05" db="EMBL/GenBank/DDBJ databases">
        <title>Comparative genomics reveals the evidence of polycyclic aromatic hydrocarbons degradation in moderately halophilic genus Pontibacillus.</title>
        <authorList>
            <person name="Yang H."/>
            <person name="Qian Z."/>
        </authorList>
    </citation>
    <scope>NUCLEOTIDE SEQUENCE [LARGE SCALE GENOMIC DNA]</scope>
    <source>
        <strain evidence="13">HN14</strain>
    </source>
</reference>
<keyword evidence="13" id="KW-1185">Reference proteome</keyword>
<dbReference type="InterPro" id="IPR022926">
    <property type="entry name" value="NH(3)-dep_NAD(+)_synth"/>
</dbReference>
<feature type="binding site" evidence="8">
    <location>
        <position position="167"/>
    </location>
    <ligand>
        <name>ATP</name>
        <dbReference type="ChEBI" id="CHEBI:30616"/>
    </ligand>
</feature>
<accession>A0ABY8UXI2</accession>
<dbReference type="InterPro" id="IPR003694">
    <property type="entry name" value="NAD_synthase"/>
</dbReference>
<feature type="binding site" description="in other chain" evidence="8">
    <location>
        <position position="151"/>
    </location>
    <ligand>
        <name>deamido-NAD(+)</name>
        <dbReference type="ChEBI" id="CHEBI:58437"/>
        <note>ligand shared between two neighboring subunits</note>
    </ligand>
</feature>
<keyword evidence="3 8" id="KW-0479">Metal-binding</keyword>
<evidence type="ECO:0000256" key="1">
    <source>
        <dbReference type="ARBA" id="ARBA00005859"/>
    </source>
</evidence>
<dbReference type="PANTHER" id="PTHR23090:SF9">
    <property type="entry name" value="GLUTAMINE-DEPENDENT NAD(+) SYNTHETASE"/>
    <property type="match status" value="1"/>
</dbReference>
<dbReference type="NCBIfam" id="TIGR00552">
    <property type="entry name" value="nadE"/>
    <property type="match status" value="1"/>
</dbReference>
<dbReference type="RefSeq" id="WP_231417327.1">
    <property type="nucleotide sequence ID" value="NZ_CP126446.1"/>
</dbReference>
<dbReference type="EC" id="6.3.1.5" evidence="8 10"/>
<comment type="pathway">
    <text evidence="8">Cofactor biosynthesis; NAD(+) biosynthesis; NAD(+) from deamido-NAD(+) (ammonia route): step 1/1.</text>
</comment>
<keyword evidence="5 8" id="KW-0067">ATP-binding</keyword>
<evidence type="ECO:0000256" key="3">
    <source>
        <dbReference type="ARBA" id="ARBA00022723"/>
    </source>
</evidence>
<dbReference type="EMBL" id="CP126446">
    <property type="protein sequence ID" value="WIF97074.1"/>
    <property type="molecule type" value="Genomic_DNA"/>
</dbReference>
<comment type="similarity">
    <text evidence="1 8 9">Belongs to the NAD synthetase family.</text>
</comment>
<feature type="binding site" evidence="8">
    <location>
        <position position="143"/>
    </location>
    <ligand>
        <name>Mg(2+)</name>
        <dbReference type="ChEBI" id="CHEBI:18420"/>
    </ligand>
</feature>
<keyword evidence="7 8" id="KW-0520">NAD</keyword>
<organism evidence="12 13">
    <name type="scientific">Pontibacillus chungwhensis</name>
    <dbReference type="NCBI Taxonomy" id="265426"/>
    <lineage>
        <taxon>Bacteria</taxon>
        <taxon>Bacillati</taxon>
        <taxon>Bacillota</taxon>
        <taxon>Bacilli</taxon>
        <taxon>Bacillales</taxon>
        <taxon>Bacillaceae</taxon>
        <taxon>Pontibacillus</taxon>
    </lineage>
</organism>
<evidence type="ECO:0000313" key="12">
    <source>
        <dbReference type="EMBL" id="WIF97074.1"/>
    </source>
</evidence>
<dbReference type="Proteomes" id="UP001236652">
    <property type="component" value="Chromosome"/>
</dbReference>
<feature type="binding site" description="in other chain" evidence="8">
    <location>
        <position position="118"/>
    </location>
    <ligand>
        <name>deamido-NAD(+)</name>
        <dbReference type="ChEBI" id="CHEBI:58437"/>
        <note>ligand shared between two neighboring subunits</note>
    </ligand>
</feature>
<dbReference type="InterPro" id="IPR022310">
    <property type="entry name" value="NAD/GMP_synthase"/>
</dbReference>
<dbReference type="SUPFAM" id="SSF52402">
    <property type="entry name" value="Adenine nucleotide alpha hydrolases-like"/>
    <property type="match status" value="1"/>
</dbReference>
<feature type="binding site" evidence="8">
    <location>
        <position position="33"/>
    </location>
    <ligand>
        <name>Mg(2+)</name>
        <dbReference type="ChEBI" id="CHEBI:18420"/>
    </ligand>
</feature>
<keyword evidence="4 8" id="KW-0547">Nucleotide-binding</keyword>
<keyword evidence="2 8" id="KW-0436">Ligase</keyword>
<evidence type="ECO:0000256" key="5">
    <source>
        <dbReference type="ARBA" id="ARBA00022840"/>
    </source>
</evidence>
<proteinExistence type="inferred from homology"/>
<dbReference type="GO" id="GO:0008795">
    <property type="term" value="F:NAD+ synthase activity"/>
    <property type="evidence" value="ECO:0007669"/>
    <property type="project" value="UniProtKB-EC"/>
</dbReference>
<protein>
    <recommendedName>
        <fullName evidence="8 10">NH(3)-dependent NAD(+) synthetase</fullName>
        <ecNumber evidence="8 10">6.3.1.5</ecNumber>
    </recommendedName>
</protein>
<evidence type="ECO:0000256" key="2">
    <source>
        <dbReference type="ARBA" id="ARBA00022598"/>
    </source>
</evidence>
<evidence type="ECO:0000256" key="4">
    <source>
        <dbReference type="ARBA" id="ARBA00022741"/>
    </source>
</evidence>
<dbReference type="PANTHER" id="PTHR23090">
    <property type="entry name" value="NH 3 /GLUTAMINE-DEPENDENT NAD + SYNTHETASE"/>
    <property type="match status" value="1"/>
</dbReference>
<dbReference type="InterPro" id="IPR014729">
    <property type="entry name" value="Rossmann-like_a/b/a_fold"/>
</dbReference>
<name>A0ABY8UXI2_9BACI</name>
<evidence type="ECO:0000256" key="8">
    <source>
        <dbReference type="HAMAP-Rule" id="MF_00193"/>
    </source>
</evidence>